<protein>
    <submittedName>
        <fullName evidence="4">Amidohydrolase</fullName>
    </submittedName>
</protein>
<organism evidence="4 5">
    <name type="scientific">Baekduia soli</name>
    <dbReference type="NCBI Taxonomy" id="496014"/>
    <lineage>
        <taxon>Bacteria</taxon>
        <taxon>Bacillati</taxon>
        <taxon>Actinomycetota</taxon>
        <taxon>Thermoleophilia</taxon>
        <taxon>Solirubrobacterales</taxon>
        <taxon>Baekduiaceae</taxon>
        <taxon>Baekduia</taxon>
    </lineage>
</organism>
<reference evidence="4 5" key="1">
    <citation type="journal article" date="2018" name="J. Microbiol.">
        <title>Baekduia soli gen. nov., sp. nov., a novel bacterium isolated from the soil of Baekdu Mountain and proposal of a novel family name, Baekduiaceae fam. nov.</title>
        <authorList>
            <person name="An D.S."/>
            <person name="Siddiqi M.Z."/>
            <person name="Kim K.H."/>
            <person name="Yu H.S."/>
            <person name="Im W.T."/>
        </authorList>
    </citation>
    <scope>NUCLEOTIDE SEQUENCE [LARGE SCALE GENOMIC DNA]</scope>
    <source>
        <strain evidence="4 5">BR7-21</strain>
    </source>
</reference>
<gene>
    <name evidence="4" type="ORF">FSW04_04785</name>
</gene>
<dbReference type="EMBL" id="CP042430">
    <property type="protein sequence ID" value="QEC46972.1"/>
    <property type="molecule type" value="Genomic_DNA"/>
</dbReference>
<dbReference type="PANTHER" id="PTHR21240">
    <property type="entry name" value="2-AMINO-3-CARBOXYLMUCONATE-6-SEMIALDEHYDE DECARBOXYLASE"/>
    <property type="match status" value="1"/>
</dbReference>
<sequence>MKSAGSASRAASGSAMPRAGDALTRAVGARRRAGGGGGSGWHGPWQLRGWRSSARREPTGRNEGRHAGPVASRLDRCARAHRYVMTSAPHPHPDGTATLVKDTLIVDTDVHMFPTLEQIKAYMPGRWRRYADDFGLRTPYGEQSVVRARWMGSRTDAWTPEGDPPGSSPAFTRTQLLDAYDIDLAILNNTMGHAGEYVGGAAPDGLTAALMAAGNAWGMDAWLPSDERLRMTLLVPYDDPAATLAELDRWGDDPRVVTVGLPVRTHRPIGNRRYWDLIEACVARDLPLTFHVGYGSTTPLTGVGWPSFYFEDHVNFPHAVMTQVASLICEGVFDRWPTLKVVLQEAGWTWVAPFAWRFDRAWRQFGHELTHLERAPSEYVGEHFWYTTQPWEDGEHPHQHGEALEVFGRPDRLLFASDYPHWDFDSPTETMRAIADPDLRRRIMGANALALYGRLPGSTAAA</sequence>
<name>A0A5B8U205_9ACTN</name>
<feature type="region of interest" description="Disordered" evidence="2">
    <location>
        <begin position="29"/>
        <end position="73"/>
    </location>
</feature>
<accession>A0A5B8U205</accession>
<dbReference type="SUPFAM" id="SSF51556">
    <property type="entry name" value="Metallo-dependent hydrolases"/>
    <property type="match status" value="1"/>
</dbReference>
<keyword evidence="4" id="KW-0378">Hydrolase</keyword>
<dbReference type="AlphaFoldDB" id="A0A5B8U205"/>
<dbReference type="OrthoDB" id="8673349at2"/>
<dbReference type="GO" id="GO:0019748">
    <property type="term" value="P:secondary metabolic process"/>
    <property type="evidence" value="ECO:0007669"/>
    <property type="project" value="TreeGrafter"/>
</dbReference>
<keyword evidence="1" id="KW-0456">Lyase</keyword>
<dbReference type="InterPro" id="IPR032466">
    <property type="entry name" value="Metal_Hydrolase"/>
</dbReference>
<proteinExistence type="predicted"/>
<evidence type="ECO:0000256" key="1">
    <source>
        <dbReference type="ARBA" id="ARBA00023239"/>
    </source>
</evidence>
<keyword evidence="5" id="KW-1185">Reference proteome</keyword>
<dbReference type="Gene3D" id="3.20.20.140">
    <property type="entry name" value="Metal-dependent hydrolases"/>
    <property type="match status" value="1"/>
</dbReference>
<evidence type="ECO:0000256" key="2">
    <source>
        <dbReference type="SAM" id="MobiDB-lite"/>
    </source>
</evidence>
<feature type="compositionally biased region" description="Basic and acidic residues" evidence="2">
    <location>
        <begin position="54"/>
        <end position="66"/>
    </location>
</feature>
<dbReference type="KEGG" id="bsol:FSW04_04785"/>
<dbReference type="Proteomes" id="UP000321805">
    <property type="component" value="Chromosome"/>
</dbReference>
<dbReference type="Pfam" id="PF04909">
    <property type="entry name" value="Amidohydro_2"/>
    <property type="match status" value="1"/>
</dbReference>
<evidence type="ECO:0000313" key="5">
    <source>
        <dbReference type="Proteomes" id="UP000321805"/>
    </source>
</evidence>
<dbReference type="GO" id="GO:0005737">
    <property type="term" value="C:cytoplasm"/>
    <property type="evidence" value="ECO:0007669"/>
    <property type="project" value="TreeGrafter"/>
</dbReference>
<dbReference type="PANTHER" id="PTHR21240:SF28">
    <property type="entry name" value="ISO-OROTATE DECARBOXYLASE (EUROFUNG)"/>
    <property type="match status" value="1"/>
</dbReference>
<evidence type="ECO:0000259" key="3">
    <source>
        <dbReference type="Pfam" id="PF04909"/>
    </source>
</evidence>
<dbReference type="InterPro" id="IPR006680">
    <property type="entry name" value="Amidohydro-rel"/>
</dbReference>
<dbReference type="InterPro" id="IPR032465">
    <property type="entry name" value="ACMSD"/>
</dbReference>
<dbReference type="GO" id="GO:0016831">
    <property type="term" value="F:carboxy-lyase activity"/>
    <property type="evidence" value="ECO:0007669"/>
    <property type="project" value="InterPro"/>
</dbReference>
<evidence type="ECO:0000313" key="4">
    <source>
        <dbReference type="EMBL" id="QEC46972.1"/>
    </source>
</evidence>
<dbReference type="GO" id="GO:0016787">
    <property type="term" value="F:hydrolase activity"/>
    <property type="evidence" value="ECO:0007669"/>
    <property type="project" value="UniProtKB-KW"/>
</dbReference>
<feature type="domain" description="Amidohydrolase-related" evidence="3">
    <location>
        <begin position="106"/>
        <end position="454"/>
    </location>
</feature>